<accession>A0A1E5IW76</accession>
<dbReference type="AlphaFoldDB" id="A0A1E5IW76"/>
<dbReference type="EMBL" id="MCBT01000017">
    <property type="protein sequence ID" value="OEG74677.1"/>
    <property type="molecule type" value="Genomic_DNA"/>
</dbReference>
<evidence type="ECO:0000259" key="1">
    <source>
        <dbReference type="Pfam" id="PF04471"/>
    </source>
</evidence>
<reference evidence="2 3" key="1">
    <citation type="submission" date="2016-07" db="EMBL/GenBank/DDBJ databases">
        <title>Whole-genome of two Shewanella species isolated from a digestive organ of sea cucumber Apostichopus japonicus Selenka 1867.</title>
        <authorList>
            <person name="Hong H.-H."/>
            <person name="Choi H."/>
            <person name="Cheon S."/>
            <person name="Oh J.-S."/>
            <person name="Lee H.-G."/>
            <person name="Park C."/>
        </authorList>
    </citation>
    <scope>NUCLEOTIDE SEQUENCE [LARGE SCALE GENOMIC DNA]</scope>
    <source>
        <strain evidence="2 3">CSB03KR</strain>
    </source>
</reference>
<dbReference type="InterPro" id="IPR007560">
    <property type="entry name" value="Restrct_endonuc_IV_Mrr"/>
</dbReference>
<dbReference type="InterPro" id="IPR011856">
    <property type="entry name" value="tRNA_endonuc-like_dom_sf"/>
</dbReference>
<dbReference type="SUPFAM" id="SSF52980">
    <property type="entry name" value="Restriction endonuclease-like"/>
    <property type="match status" value="1"/>
</dbReference>
<dbReference type="Gene3D" id="3.40.1350.10">
    <property type="match status" value="1"/>
</dbReference>
<evidence type="ECO:0000313" key="3">
    <source>
        <dbReference type="Proteomes" id="UP000095230"/>
    </source>
</evidence>
<evidence type="ECO:0000313" key="2">
    <source>
        <dbReference type="EMBL" id="OEG74677.1"/>
    </source>
</evidence>
<dbReference type="Proteomes" id="UP000095230">
    <property type="component" value="Unassembled WGS sequence"/>
</dbReference>
<dbReference type="GO" id="GO:0009307">
    <property type="term" value="P:DNA restriction-modification system"/>
    <property type="evidence" value="ECO:0007669"/>
    <property type="project" value="InterPro"/>
</dbReference>
<sequence length="302" mass="33762">MSNVKKENIPDWKALEKLVAQIQKQLSPDATVQHNVMLDGVESETKRQIDVLVEQNIGQYTMQIVIDCKDYSKPIDVKGVEEFHGLVQDVKAHKGALVCPSGFSKAALKRAKKLQIDLYRPVSTDKHKWQVNVTAPVLCDFRNSFMGFGISCSDPKPLMIPQEFYNLSVADENGVELGSALEMAQSKWDQGLFPSEPGEHEELSIFGEDKVYIDNGYGDKVMVRLTVRLLVKQNLYVGHLPVEDMNGLQDEHSGSVVTNAFTLGGLNPEEVQKSWKKIDDISELEFQPIFNVVGFNCYGIGT</sequence>
<dbReference type="GO" id="GO:0003677">
    <property type="term" value="F:DNA binding"/>
    <property type="evidence" value="ECO:0007669"/>
    <property type="project" value="InterPro"/>
</dbReference>
<protein>
    <recommendedName>
        <fullName evidence="1">Restriction endonuclease type IV Mrr domain-containing protein</fullName>
    </recommendedName>
</protein>
<dbReference type="Pfam" id="PF04471">
    <property type="entry name" value="Mrr_cat"/>
    <property type="match status" value="1"/>
</dbReference>
<dbReference type="RefSeq" id="WP_069670682.1">
    <property type="nucleotide sequence ID" value="NZ_MCBT01000017.1"/>
</dbReference>
<feature type="domain" description="Restriction endonuclease type IV Mrr" evidence="1">
    <location>
        <begin position="11"/>
        <end position="118"/>
    </location>
</feature>
<gene>
    <name evidence="2" type="ORF">BEL05_06165</name>
</gene>
<organism evidence="2 3">
    <name type="scientific">Shewanella colwelliana</name>
    <name type="common">Alteromonas colwelliana</name>
    <dbReference type="NCBI Taxonomy" id="23"/>
    <lineage>
        <taxon>Bacteria</taxon>
        <taxon>Pseudomonadati</taxon>
        <taxon>Pseudomonadota</taxon>
        <taxon>Gammaproteobacteria</taxon>
        <taxon>Alteromonadales</taxon>
        <taxon>Shewanellaceae</taxon>
        <taxon>Shewanella</taxon>
    </lineage>
</organism>
<proteinExistence type="predicted"/>
<comment type="caution">
    <text evidence="2">The sequence shown here is derived from an EMBL/GenBank/DDBJ whole genome shotgun (WGS) entry which is preliminary data.</text>
</comment>
<dbReference type="GO" id="GO:0004519">
    <property type="term" value="F:endonuclease activity"/>
    <property type="evidence" value="ECO:0007669"/>
    <property type="project" value="InterPro"/>
</dbReference>
<dbReference type="OrthoDB" id="5191874at2"/>
<dbReference type="InterPro" id="IPR011335">
    <property type="entry name" value="Restrct_endonuc-II-like"/>
</dbReference>
<name>A0A1E5IW76_SHECO</name>